<accession>B1XXR9</accession>
<reference evidence="9 10" key="1">
    <citation type="submission" date="2008-03" db="EMBL/GenBank/DDBJ databases">
        <title>Complete sequence of Leptothrix cholodnii SP-6.</title>
        <authorList>
            <consortium name="US DOE Joint Genome Institute"/>
            <person name="Copeland A."/>
            <person name="Lucas S."/>
            <person name="Lapidus A."/>
            <person name="Glavina del Rio T."/>
            <person name="Dalin E."/>
            <person name="Tice H."/>
            <person name="Bruce D."/>
            <person name="Goodwin L."/>
            <person name="Pitluck S."/>
            <person name="Chertkov O."/>
            <person name="Brettin T."/>
            <person name="Detter J.C."/>
            <person name="Han C."/>
            <person name="Kuske C.R."/>
            <person name="Schmutz J."/>
            <person name="Larimer F."/>
            <person name="Land M."/>
            <person name="Hauser L."/>
            <person name="Kyrpides N."/>
            <person name="Lykidis A."/>
            <person name="Emerson D."/>
            <person name="Richardson P."/>
        </authorList>
    </citation>
    <scope>NUCLEOTIDE SEQUENCE [LARGE SCALE GENOMIC DNA]</scope>
    <source>
        <strain evidence="10">ATCC 51168 / LMG 8142 / SP-6</strain>
    </source>
</reference>
<dbReference type="STRING" id="395495.Lcho_4136"/>
<dbReference type="InterPro" id="IPR008168">
    <property type="entry name" value="Cyt_C_IC"/>
</dbReference>
<gene>
    <name evidence="9" type="ordered locus">Lcho_4136</name>
</gene>
<dbReference type="PANTHER" id="PTHR33751">
    <property type="entry name" value="CBB3-TYPE CYTOCHROME C OXIDASE SUBUNIT FIXP"/>
    <property type="match status" value="1"/>
</dbReference>
<evidence type="ECO:0000256" key="3">
    <source>
        <dbReference type="ARBA" id="ARBA00022723"/>
    </source>
</evidence>
<dbReference type="PANTHER" id="PTHR33751:SF1">
    <property type="entry name" value="CBB3-TYPE CYTOCHROME C OXIDASE SUBUNIT FIXP"/>
    <property type="match status" value="1"/>
</dbReference>
<dbReference type="EMBL" id="CP001013">
    <property type="protein sequence ID" value="ACB36388.1"/>
    <property type="molecule type" value="Genomic_DNA"/>
</dbReference>
<feature type="domain" description="Cytochrome c" evidence="8">
    <location>
        <begin position="42"/>
        <end position="130"/>
    </location>
</feature>
<evidence type="ECO:0000256" key="2">
    <source>
        <dbReference type="ARBA" id="ARBA00022617"/>
    </source>
</evidence>
<protein>
    <submittedName>
        <fullName evidence="9">Cytochrome c class I</fullName>
    </submittedName>
</protein>
<evidence type="ECO:0000256" key="7">
    <source>
        <dbReference type="SAM" id="MobiDB-lite"/>
    </source>
</evidence>
<dbReference type="AlphaFoldDB" id="B1XXR9"/>
<dbReference type="InterPro" id="IPR036909">
    <property type="entry name" value="Cyt_c-like_dom_sf"/>
</dbReference>
<proteinExistence type="predicted"/>
<keyword evidence="4" id="KW-0249">Electron transport</keyword>
<name>B1XXR9_LEPCP</name>
<dbReference type="HOGENOM" id="CLU_825504_0_0_4"/>
<evidence type="ECO:0000259" key="8">
    <source>
        <dbReference type="PROSITE" id="PS51007"/>
    </source>
</evidence>
<dbReference type="Gene3D" id="1.10.760.10">
    <property type="entry name" value="Cytochrome c-like domain"/>
    <property type="match status" value="2"/>
</dbReference>
<dbReference type="PROSITE" id="PS51007">
    <property type="entry name" value="CYTC"/>
    <property type="match status" value="2"/>
</dbReference>
<evidence type="ECO:0000256" key="6">
    <source>
        <dbReference type="PROSITE-ProRule" id="PRU00433"/>
    </source>
</evidence>
<dbReference type="InterPro" id="IPR009056">
    <property type="entry name" value="Cyt_c-like_dom"/>
</dbReference>
<keyword evidence="1" id="KW-0813">Transport</keyword>
<evidence type="ECO:0000256" key="1">
    <source>
        <dbReference type="ARBA" id="ARBA00022448"/>
    </source>
</evidence>
<dbReference type="OrthoDB" id="9809720at2"/>
<dbReference type="KEGG" id="lch:Lcho_4136"/>
<dbReference type="GO" id="GO:0009055">
    <property type="term" value="F:electron transfer activity"/>
    <property type="evidence" value="ECO:0007669"/>
    <property type="project" value="InterPro"/>
</dbReference>
<feature type="region of interest" description="Disordered" evidence="7">
    <location>
        <begin position="134"/>
        <end position="161"/>
    </location>
</feature>
<dbReference type="InterPro" id="IPR050597">
    <property type="entry name" value="Cytochrome_c_Oxidase_Subunit"/>
</dbReference>
<evidence type="ECO:0000313" key="9">
    <source>
        <dbReference type="EMBL" id="ACB36388.1"/>
    </source>
</evidence>
<dbReference type="GO" id="GO:0020037">
    <property type="term" value="F:heme binding"/>
    <property type="evidence" value="ECO:0007669"/>
    <property type="project" value="InterPro"/>
</dbReference>
<evidence type="ECO:0000313" key="10">
    <source>
        <dbReference type="Proteomes" id="UP000001693"/>
    </source>
</evidence>
<feature type="domain" description="Cytochrome c" evidence="8">
    <location>
        <begin position="184"/>
        <end position="272"/>
    </location>
</feature>
<sequence precursor="true">MPVAEKLQSPNISATPDLTRKPPMKPFLLMWLTWLIWTPPAFAAAQAAVLYHNYCSVCHGDRGDGRSRAAGSLSTLPRDFTSAASRQELTRERIVLAITHGRPGTAMVGWQTQLSEGDIAALADHVLTQFVQGGARAQPPHGQRAALPHAPISGTRAHGGREADAPRAAAPVDMTLPFPDRLSGQARNGMAFYLANCATCHGAGGDGAGPRAYFINPKPRNFVDAASRARLNRVALYGAVSEGRVGTEMPAWNKVITPQQIADVSEYVFQTFIQPQPGNGTPPAKR</sequence>
<organism evidence="9 10">
    <name type="scientific">Leptothrix cholodnii (strain ATCC 51168 / LMG 8142 / SP-6)</name>
    <name type="common">Leptothrix discophora (strain SP-6)</name>
    <dbReference type="NCBI Taxonomy" id="395495"/>
    <lineage>
        <taxon>Bacteria</taxon>
        <taxon>Pseudomonadati</taxon>
        <taxon>Pseudomonadota</taxon>
        <taxon>Betaproteobacteria</taxon>
        <taxon>Burkholderiales</taxon>
        <taxon>Sphaerotilaceae</taxon>
        <taxon>Leptothrix</taxon>
    </lineage>
</organism>
<dbReference type="SUPFAM" id="SSF46626">
    <property type="entry name" value="Cytochrome c"/>
    <property type="match status" value="2"/>
</dbReference>
<keyword evidence="10" id="KW-1185">Reference proteome</keyword>
<keyword evidence="2 6" id="KW-0349">Heme</keyword>
<evidence type="ECO:0000256" key="4">
    <source>
        <dbReference type="ARBA" id="ARBA00022982"/>
    </source>
</evidence>
<dbReference type="PRINTS" id="PR00605">
    <property type="entry name" value="CYTCHROMECIC"/>
</dbReference>
<keyword evidence="5 6" id="KW-0408">Iron</keyword>
<keyword evidence="3 6" id="KW-0479">Metal-binding</keyword>
<dbReference type="GO" id="GO:0005506">
    <property type="term" value="F:iron ion binding"/>
    <property type="evidence" value="ECO:0007669"/>
    <property type="project" value="InterPro"/>
</dbReference>
<dbReference type="Proteomes" id="UP000001693">
    <property type="component" value="Chromosome"/>
</dbReference>
<evidence type="ECO:0000256" key="5">
    <source>
        <dbReference type="ARBA" id="ARBA00023004"/>
    </source>
</evidence>
<dbReference type="eggNOG" id="COG2010">
    <property type="taxonomic scope" value="Bacteria"/>
</dbReference>
<dbReference type="Pfam" id="PF13442">
    <property type="entry name" value="Cytochrome_CBB3"/>
    <property type="match status" value="2"/>
</dbReference>